<evidence type="ECO:0000313" key="1">
    <source>
        <dbReference type="EMBL" id="PQP93169.1"/>
    </source>
</evidence>
<accession>A0A314XLK5</accession>
<reference evidence="1 2" key="1">
    <citation type="submission" date="2018-02" db="EMBL/GenBank/DDBJ databases">
        <title>Draft genome of wild Prunus yedoensis var. nudiflora.</title>
        <authorList>
            <person name="Baek S."/>
            <person name="Kim J.-H."/>
            <person name="Choi K."/>
            <person name="Kim G.-B."/>
            <person name="Cho A."/>
            <person name="Jang H."/>
            <person name="Shin C.-H."/>
            <person name="Yu H.-J."/>
            <person name="Mun J.-H."/>
        </authorList>
    </citation>
    <scope>NUCLEOTIDE SEQUENCE [LARGE SCALE GENOMIC DNA]</scope>
    <source>
        <strain evidence="2">cv. Jeju island</strain>
        <tissue evidence="1">Leaf</tissue>
    </source>
</reference>
<comment type="caution">
    <text evidence="1">The sequence shown here is derived from an EMBL/GenBank/DDBJ whole genome shotgun (WGS) entry which is preliminary data.</text>
</comment>
<name>A0A314XLK5_PRUYE</name>
<dbReference type="AlphaFoldDB" id="A0A314XLK5"/>
<protein>
    <submittedName>
        <fullName evidence="1">Uncharacterized protein</fullName>
    </submittedName>
</protein>
<evidence type="ECO:0000313" key="2">
    <source>
        <dbReference type="Proteomes" id="UP000250321"/>
    </source>
</evidence>
<sequence length="124" mass="13346">MAEAVTLGVDTAGASQGRHFGHGCNRGAQPNEHGQVGIIIPDPPIFINRIAVSPRPHREEGCLLPGLGRNLGRIMVLAHIDFPRRETIGGQQGGRSIWTKPNCQVASFSGYGPPRFWKGYNGGH</sequence>
<dbReference type="Proteomes" id="UP000250321">
    <property type="component" value="Unassembled WGS sequence"/>
</dbReference>
<keyword evidence="2" id="KW-1185">Reference proteome</keyword>
<dbReference type="EMBL" id="PJQY01002486">
    <property type="protein sequence ID" value="PQP93169.1"/>
    <property type="molecule type" value="Genomic_DNA"/>
</dbReference>
<proteinExistence type="predicted"/>
<organism evidence="1 2">
    <name type="scientific">Prunus yedoensis var. nudiflora</name>
    <dbReference type="NCBI Taxonomy" id="2094558"/>
    <lineage>
        <taxon>Eukaryota</taxon>
        <taxon>Viridiplantae</taxon>
        <taxon>Streptophyta</taxon>
        <taxon>Embryophyta</taxon>
        <taxon>Tracheophyta</taxon>
        <taxon>Spermatophyta</taxon>
        <taxon>Magnoliopsida</taxon>
        <taxon>eudicotyledons</taxon>
        <taxon>Gunneridae</taxon>
        <taxon>Pentapetalae</taxon>
        <taxon>rosids</taxon>
        <taxon>fabids</taxon>
        <taxon>Rosales</taxon>
        <taxon>Rosaceae</taxon>
        <taxon>Amygdaloideae</taxon>
        <taxon>Amygdaleae</taxon>
        <taxon>Prunus</taxon>
    </lineage>
</organism>
<gene>
    <name evidence="1" type="ORF">Pyn_01114</name>
</gene>